<comment type="caution">
    <text evidence="9">The sequence shown here is derived from an EMBL/GenBank/DDBJ whole genome shotgun (WGS) entry which is preliminary data.</text>
</comment>
<gene>
    <name evidence="9" type="ORF">DFQ59_102228</name>
</gene>
<evidence type="ECO:0000256" key="2">
    <source>
        <dbReference type="ARBA" id="ARBA00001946"/>
    </source>
</evidence>
<evidence type="ECO:0000259" key="8">
    <source>
        <dbReference type="PROSITE" id="PS51462"/>
    </source>
</evidence>
<evidence type="ECO:0000256" key="1">
    <source>
        <dbReference type="ARBA" id="ARBA00000847"/>
    </source>
</evidence>
<evidence type="ECO:0000256" key="5">
    <source>
        <dbReference type="ARBA" id="ARBA00022801"/>
    </source>
</evidence>
<organism evidence="9 10">
    <name type="scientific">Thioalbus denitrificans</name>
    <dbReference type="NCBI Taxonomy" id="547122"/>
    <lineage>
        <taxon>Bacteria</taxon>
        <taxon>Pseudomonadati</taxon>
        <taxon>Pseudomonadota</taxon>
        <taxon>Gammaproteobacteria</taxon>
        <taxon>Chromatiales</taxon>
        <taxon>Ectothiorhodospiraceae</taxon>
        <taxon>Thioalbus</taxon>
    </lineage>
</organism>
<dbReference type="PROSITE" id="PS00893">
    <property type="entry name" value="NUDIX_BOX"/>
    <property type="match status" value="1"/>
</dbReference>
<dbReference type="PROSITE" id="PS51462">
    <property type="entry name" value="NUDIX"/>
    <property type="match status" value="1"/>
</dbReference>
<evidence type="ECO:0000313" key="10">
    <source>
        <dbReference type="Proteomes" id="UP000252707"/>
    </source>
</evidence>
<dbReference type="PANTHER" id="PTHR11839:SF18">
    <property type="entry name" value="NUDIX HYDROLASE DOMAIN-CONTAINING PROTEIN"/>
    <property type="match status" value="1"/>
</dbReference>
<dbReference type="InterPro" id="IPR015797">
    <property type="entry name" value="NUDIX_hydrolase-like_dom_sf"/>
</dbReference>
<dbReference type="Proteomes" id="UP000252707">
    <property type="component" value="Unassembled WGS sequence"/>
</dbReference>
<evidence type="ECO:0000256" key="6">
    <source>
        <dbReference type="ARBA" id="ARBA00032162"/>
    </source>
</evidence>
<accession>A0A369CE84</accession>
<comment type="similarity">
    <text evidence="3">Belongs to the Nudix hydrolase family. NudK subfamily.</text>
</comment>
<dbReference type="GO" id="GO:0016787">
    <property type="term" value="F:hydrolase activity"/>
    <property type="evidence" value="ECO:0007669"/>
    <property type="project" value="UniProtKB-KW"/>
</dbReference>
<protein>
    <recommendedName>
        <fullName evidence="4">GDP-mannose pyrophosphatase</fullName>
    </recommendedName>
    <alternativeName>
        <fullName evidence="6">GDP-mannose hydrolase</fullName>
    </alternativeName>
    <alternativeName>
        <fullName evidence="7">GDPMK</fullName>
    </alternativeName>
</protein>
<evidence type="ECO:0000256" key="3">
    <source>
        <dbReference type="ARBA" id="ARBA00007275"/>
    </source>
</evidence>
<evidence type="ECO:0000256" key="4">
    <source>
        <dbReference type="ARBA" id="ARBA00016377"/>
    </source>
</evidence>
<comment type="catalytic activity">
    <reaction evidence="1">
        <text>GDP-alpha-D-mannose + H2O = alpha-D-mannose 1-phosphate + GMP + 2 H(+)</text>
        <dbReference type="Rhea" id="RHEA:27978"/>
        <dbReference type="ChEBI" id="CHEBI:15377"/>
        <dbReference type="ChEBI" id="CHEBI:15378"/>
        <dbReference type="ChEBI" id="CHEBI:57527"/>
        <dbReference type="ChEBI" id="CHEBI:58115"/>
        <dbReference type="ChEBI" id="CHEBI:58409"/>
    </reaction>
</comment>
<dbReference type="SUPFAM" id="SSF55811">
    <property type="entry name" value="Nudix"/>
    <property type="match status" value="1"/>
</dbReference>
<dbReference type="Gene3D" id="3.90.79.10">
    <property type="entry name" value="Nucleoside Triphosphate Pyrophosphohydrolase"/>
    <property type="match status" value="1"/>
</dbReference>
<dbReference type="PANTHER" id="PTHR11839">
    <property type="entry name" value="UDP/ADP-SUGAR PYROPHOSPHATASE"/>
    <property type="match status" value="1"/>
</dbReference>
<dbReference type="EMBL" id="QPJY01000002">
    <property type="protein sequence ID" value="RCX31881.1"/>
    <property type="molecule type" value="Genomic_DNA"/>
</dbReference>
<dbReference type="CDD" id="cd03424">
    <property type="entry name" value="NUDIX_ADPRase_Nudt5_UGPPase_Nudt14"/>
    <property type="match status" value="1"/>
</dbReference>
<keyword evidence="5" id="KW-0378">Hydrolase</keyword>
<name>A0A369CE84_9GAMM</name>
<comment type="cofactor">
    <cofactor evidence="2">
        <name>Mg(2+)</name>
        <dbReference type="ChEBI" id="CHEBI:18420"/>
    </cofactor>
</comment>
<dbReference type="InterPro" id="IPR000086">
    <property type="entry name" value="NUDIX_hydrolase_dom"/>
</dbReference>
<keyword evidence="10" id="KW-1185">Reference proteome</keyword>
<evidence type="ECO:0000256" key="7">
    <source>
        <dbReference type="ARBA" id="ARBA00032272"/>
    </source>
</evidence>
<proteinExistence type="inferred from homology"/>
<dbReference type="RefSeq" id="WP_114278715.1">
    <property type="nucleotide sequence ID" value="NZ_QPJY01000002.1"/>
</dbReference>
<dbReference type="OrthoDB" id="7066556at2"/>
<feature type="domain" description="Nudix hydrolase" evidence="8">
    <location>
        <begin position="33"/>
        <end position="162"/>
    </location>
</feature>
<reference evidence="9 10" key="1">
    <citation type="submission" date="2018-07" db="EMBL/GenBank/DDBJ databases">
        <title>Genomic Encyclopedia of Type Strains, Phase IV (KMG-IV): sequencing the most valuable type-strain genomes for metagenomic binning, comparative biology and taxonomic classification.</title>
        <authorList>
            <person name="Goeker M."/>
        </authorList>
    </citation>
    <scope>NUCLEOTIDE SEQUENCE [LARGE SCALE GENOMIC DNA]</scope>
    <source>
        <strain evidence="9 10">DSM 26407</strain>
    </source>
</reference>
<dbReference type="GO" id="GO:0005829">
    <property type="term" value="C:cytosol"/>
    <property type="evidence" value="ECO:0007669"/>
    <property type="project" value="TreeGrafter"/>
</dbReference>
<dbReference type="Pfam" id="PF00293">
    <property type="entry name" value="NUDIX"/>
    <property type="match status" value="1"/>
</dbReference>
<dbReference type="GO" id="GO:0006753">
    <property type="term" value="P:nucleoside phosphate metabolic process"/>
    <property type="evidence" value="ECO:0007669"/>
    <property type="project" value="TreeGrafter"/>
</dbReference>
<evidence type="ECO:0000313" key="9">
    <source>
        <dbReference type="EMBL" id="RCX31881.1"/>
    </source>
</evidence>
<sequence length="175" mass="19472">MTGRRSIHRGRVVDLGIETVRRPDGRTLELEVVRHPGGAAVVALDAGRNVCLVRQYRHATGGWLWELPAGKLEPDEPPLATARRELGEEAGLRARYWRALGSVLSTPGFCDEVIHLYLARGLTTVATEHQEDELMEVHWLSYAEALRQALDGRLRDAKTIIGLLRARPLLDGRGD</sequence>
<dbReference type="InterPro" id="IPR020084">
    <property type="entry name" value="NUDIX_hydrolase_CS"/>
</dbReference>
<dbReference type="AlphaFoldDB" id="A0A369CE84"/>
<dbReference type="GO" id="GO:0019693">
    <property type="term" value="P:ribose phosphate metabolic process"/>
    <property type="evidence" value="ECO:0007669"/>
    <property type="project" value="TreeGrafter"/>
</dbReference>